<organism evidence="2">
    <name type="scientific">hydrothermal vent metagenome</name>
    <dbReference type="NCBI Taxonomy" id="652676"/>
    <lineage>
        <taxon>unclassified sequences</taxon>
        <taxon>metagenomes</taxon>
        <taxon>ecological metagenomes</taxon>
    </lineage>
</organism>
<dbReference type="EMBL" id="FPHE01000161">
    <property type="protein sequence ID" value="SFV67281.1"/>
    <property type="molecule type" value="Genomic_DNA"/>
</dbReference>
<dbReference type="PANTHER" id="PTHR10098">
    <property type="entry name" value="RAPSYN-RELATED"/>
    <property type="match status" value="1"/>
</dbReference>
<name>A0A1W1CNP6_9ZZZZ</name>
<protein>
    <submittedName>
        <fullName evidence="2">FOG: TPR repeat</fullName>
    </submittedName>
</protein>
<sequence>MIKILTKRFKSLFPYLLILLVLVGCNHSNSQLQPPLAHQKSLKSILPKYPIDKVPYQSILKKNISMPKKGDKSPYGITISKEMETAYNNYLNGNGEIALQALETINNHNKDTRLLWQTSLLKMQTLLMMGLASEALEDVPTCIEYEQQLFKTDLNCKSMRGEINVWLGDLDNAKKDFESVLLEIGNWELPTIYFMPPSNMTELVSKTTAQLRAYTGLTAMNTLKENYEEAYYWGMESEKRFNALHYVSNHWLYGKFIPFNLDSYYGRANTLTFLASAMLIQGKDGYEKYFQTAYDFFDAISYIKGKATVLSMKAMALNRKGDYNQANKASKIALDYCMKYGLFDFIWRIEILRGETFKALGQSKLAYQSFLRASEVVNSLSSTLSSDTSKRKFGYGKEDIVYNLVQYDIKNRDYAQLFKHLEEGRARAFVDMLSNHTITVSNSTLLKKLQTLDTKIKKQTLLNTAIKSSYNSKKMDKLKKLIKHREELMKQIEQNEPKLASVVSIWSNSLSATQQHLENNENILYFLPTKKNEKMSYLLISKDSVKHHYLTISINDLKNELNKISDTLGLGYDVRALKLNVKKNSTVHKNDINKDIENLRKNLKINISNKVSKLFIIPHGISYFIPWGMISDSFTPSILPNASWVTYKNIQIDSKKVVILGNPLFGEKAPSLKGAEEEAIELSKQYQTTALIGKEATIEKLRNKVSTGVDILHLATHGFFNKKNPLDSFLMLSDGHDGVRLSAKAIYKKPLSANLVVLSACQTGLGKLSSGDDLLGLTRSFFLSGSKAVLTSLWEIEDEGTKNFMKIFHQYAKDGEYIKGYKKAIDILKAKGYPPSVYGAFILNGTDKF</sequence>
<dbReference type="InterPro" id="IPR011990">
    <property type="entry name" value="TPR-like_helical_dom_sf"/>
</dbReference>
<feature type="domain" description="CHAT" evidence="1">
    <location>
        <begin position="608"/>
        <end position="815"/>
    </location>
</feature>
<dbReference type="InterPro" id="IPR024983">
    <property type="entry name" value="CHAT_dom"/>
</dbReference>
<dbReference type="PROSITE" id="PS51257">
    <property type="entry name" value="PROKAR_LIPOPROTEIN"/>
    <property type="match status" value="1"/>
</dbReference>
<dbReference type="Gene3D" id="1.25.40.10">
    <property type="entry name" value="Tetratricopeptide repeat domain"/>
    <property type="match status" value="1"/>
</dbReference>
<accession>A0A1W1CNP6</accession>
<evidence type="ECO:0000259" key="1">
    <source>
        <dbReference type="Pfam" id="PF12770"/>
    </source>
</evidence>
<evidence type="ECO:0000313" key="2">
    <source>
        <dbReference type="EMBL" id="SFV67281.1"/>
    </source>
</evidence>
<dbReference type="SUPFAM" id="SSF48452">
    <property type="entry name" value="TPR-like"/>
    <property type="match status" value="1"/>
</dbReference>
<proteinExistence type="predicted"/>
<gene>
    <name evidence="2" type="ORF">MNB_SV-12-501</name>
</gene>
<dbReference type="Pfam" id="PF12770">
    <property type="entry name" value="CHAT"/>
    <property type="match status" value="1"/>
</dbReference>
<dbReference type="PANTHER" id="PTHR10098:SF108">
    <property type="entry name" value="TETRATRICOPEPTIDE REPEAT PROTEIN 28"/>
    <property type="match status" value="1"/>
</dbReference>
<dbReference type="AlphaFoldDB" id="A0A1W1CNP6"/>
<reference evidence="2" key="1">
    <citation type="submission" date="2016-10" db="EMBL/GenBank/DDBJ databases">
        <authorList>
            <person name="de Groot N.N."/>
        </authorList>
    </citation>
    <scope>NUCLEOTIDE SEQUENCE</scope>
</reference>